<feature type="domain" description="Transcription elongation factor GreA/GreB C-terminal" evidence="2">
    <location>
        <begin position="71"/>
        <end position="142"/>
    </location>
</feature>
<keyword evidence="3" id="KW-0648">Protein biosynthesis</keyword>
<comment type="caution">
    <text evidence="3">The sequence shown here is derived from an EMBL/GenBank/DDBJ whole genome shotgun (WGS) entry which is preliminary data.</text>
</comment>
<name>A0A934QY73_9PSEU</name>
<dbReference type="AlphaFoldDB" id="A0A934QY73"/>
<dbReference type="InterPro" id="IPR023459">
    <property type="entry name" value="Tscrpt_elong_fac_GreA/B_fam"/>
</dbReference>
<keyword evidence="3" id="KW-0251">Elongation factor</keyword>
<dbReference type="GO" id="GO:0070063">
    <property type="term" value="F:RNA polymerase binding"/>
    <property type="evidence" value="ECO:0007669"/>
    <property type="project" value="InterPro"/>
</dbReference>
<dbReference type="EMBL" id="JAENJH010000010">
    <property type="protein sequence ID" value="MBK1788480.1"/>
    <property type="molecule type" value="Genomic_DNA"/>
</dbReference>
<evidence type="ECO:0000313" key="4">
    <source>
        <dbReference type="Proteomes" id="UP000635245"/>
    </source>
</evidence>
<dbReference type="Gene3D" id="3.10.50.30">
    <property type="entry name" value="Transcription elongation factor, GreA/GreB, C-terminal domain"/>
    <property type="match status" value="1"/>
</dbReference>
<sequence length="152" mass="16727">MTDTHRRWLTADAYDRLRQELAALRHHRDEPGHTNGSGDDQALDGHRRQARIRELEQLLHHAVVEQPPPDDGVAEPGMVLTVTFEGDDEPETFLLGVRDGGDADGLEVYSPESPLGRALAGATPGEQRAYPVPSGATVRVTLLRAVPYGRHR</sequence>
<dbReference type="InterPro" id="IPR001437">
    <property type="entry name" value="Tscrpt_elong_fac_GreA/B_C"/>
</dbReference>
<dbReference type="Pfam" id="PF01272">
    <property type="entry name" value="GreA_GreB"/>
    <property type="match status" value="1"/>
</dbReference>
<dbReference type="GO" id="GO:0003677">
    <property type="term" value="F:DNA binding"/>
    <property type="evidence" value="ECO:0007669"/>
    <property type="project" value="InterPro"/>
</dbReference>
<dbReference type="Proteomes" id="UP000635245">
    <property type="component" value="Unassembled WGS sequence"/>
</dbReference>
<evidence type="ECO:0000256" key="1">
    <source>
        <dbReference type="SAM" id="MobiDB-lite"/>
    </source>
</evidence>
<feature type="region of interest" description="Disordered" evidence="1">
    <location>
        <begin position="25"/>
        <end position="44"/>
    </location>
</feature>
<reference evidence="3" key="1">
    <citation type="submission" date="2020-12" db="EMBL/GenBank/DDBJ databases">
        <title>Prauserella sp. ASG 168, a novel actinomycete isolated from cave rock.</title>
        <authorList>
            <person name="Suriyachadkun C."/>
        </authorList>
    </citation>
    <scope>NUCLEOTIDE SEQUENCE</scope>
    <source>
        <strain evidence="3">ASG 168</strain>
    </source>
</reference>
<protein>
    <submittedName>
        <fullName evidence="3">GreA/GreB family elongation factor</fullName>
    </submittedName>
</protein>
<dbReference type="SUPFAM" id="SSF54534">
    <property type="entry name" value="FKBP-like"/>
    <property type="match status" value="1"/>
</dbReference>
<dbReference type="PIRSF" id="PIRSF006092">
    <property type="entry name" value="GreA_GreB"/>
    <property type="match status" value="1"/>
</dbReference>
<evidence type="ECO:0000259" key="2">
    <source>
        <dbReference type="Pfam" id="PF01272"/>
    </source>
</evidence>
<dbReference type="GO" id="GO:0032784">
    <property type="term" value="P:regulation of DNA-templated transcription elongation"/>
    <property type="evidence" value="ECO:0007669"/>
    <property type="project" value="InterPro"/>
</dbReference>
<organism evidence="3 4">
    <name type="scientific">Prauserella cavernicola</name>
    <dbReference type="NCBI Taxonomy" id="2800127"/>
    <lineage>
        <taxon>Bacteria</taxon>
        <taxon>Bacillati</taxon>
        <taxon>Actinomycetota</taxon>
        <taxon>Actinomycetes</taxon>
        <taxon>Pseudonocardiales</taxon>
        <taxon>Pseudonocardiaceae</taxon>
        <taxon>Prauserella</taxon>
    </lineage>
</organism>
<gene>
    <name evidence="3" type="ORF">JHE00_29475</name>
</gene>
<evidence type="ECO:0000313" key="3">
    <source>
        <dbReference type="EMBL" id="MBK1788480.1"/>
    </source>
</evidence>
<dbReference type="GO" id="GO:0003746">
    <property type="term" value="F:translation elongation factor activity"/>
    <property type="evidence" value="ECO:0007669"/>
    <property type="project" value="UniProtKB-KW"/>
</dbReference>
<dbReference type="InterPro" id="IPR036953">
    <property type="entry name" value="GreA/GreB_C_sf"/>
</dbReference>
<keyword evidence="4" id="KW-1185">Reference proteome</keyword>
<proteinExistence type="predicted"/>
<accession>A0A934QY73</accession>